<evidence type="ECO:0000259" key="2">
    <source>
        <dbReference type="Pfam" id="PF08327"/>
    </source>
</evidence>
<dbReference type="RefSeq" id="WP_100758725.1">
    <property type="nucleotide sequence ID" value="NZ_NPDT01000003.1"/>
</dbReference>
<proteinExistence type="inferred from homology"/>
<dbReference type="CDD" id="cd07814">
    <property type="entry name" value="SRPBCC_CalC_Aha1-like"/>
    <property type="match status" value="1"/>
</dbReference>
<protein>
    <submittedName>
        <fullName evidence="3">ATPase</fullName>
    </submittedName>
</protein>
<dbReference type="InterPro" id="IPR023393">
    <property type="entry name" value="START-like_dom_sf"/>
</dbReference>
<name>A0A2M9ZBV8_9LEPT</name>
<dbReference type="SUPFAM" id="SSF55961">
    <property type="entry name" value="Bet v1-like"/>
    <property type="match status" value="1"/>
</dbReference>
<sequence length="151" mass="17188">MTEPVLRLEKRINADPTRLFRAWLSAEDLSKWFLPEDAVNIQSATLDPRPGGKFLINMVLNGKVLPHEGEYREIDEPKKLVFTWKSIATGGRETLVTITFDSVIDPSNKKQKPQTLVTLIHERLASEEIESHRNGWTGILNGLEIREGIKE</sequence>
<feature type="domain" description="Activator of Hsp90 ATPase homologue 1/2-like C-terminal" evidence="2">
    <location>
        <begin position="13"/>
        <end position="144"/>
    </location>
</feature>
<dbReference type="Proteomes" id="UP000231912">
    <property type="component" value="Unassembled WGS sequence"/>
</dbReference>
<evidence type="ECO:0000256" key="1">
    <source>
        <dbReference type="ARBA" id="ARBA00006817"/>
    </source>
</evidence>
<comment type="caution">
    <text evidence="3">The sequence shown here is derived from an EMBL/GenBank/DDBJ whole genome shotgun (WGS) entry which is preliminary data.</text>
</comment>
<dbReference type="AlphaFoldDB" id="A0A2M9ZBV8"/>
<dbReference type="EMBL" id="NPDT01000003">
    <property type="protein sequence ID" value="PJZ65817.1"/>
    <property type="molecule type" value="Genomic_DNA"/>
</dbReference>
<accession>A0A2M9ZBV8</accession>
<dbReference type="Pfam" id="PF08327">
    <property type="entry name" value="AHSA1"/>
    <property type="match status" value="1"/>
</dbReference>
<organism evidence="3 4">
    <name type="scientific">Leptospira wolffii</name>
    <dbReference type="NCBI Taxonomy" id="409998"/>
    <lineage>
        <taxon>Bacteria</taxon>
        <taxon>Pseudomonadati</taxon>
        <taxon>Spirochaetota</taxon>
        <taxon>Spirochaetia</taxon>
        <taxon>Leptospirales</taxon>
        <taxon>Leptospiraceae</taxon>
        <taxon>Leptospira</taxon>
    </lineage>
</organism>
<reference evidence="3 4" key="1">
    <citation type="submission" date="2017-07" db="EMBL/GenBank/DDBJ databases">
        <title>Leptospira spp. isolated from tropical soils.</title>
        <authorList>
            <person name="Thibeaux R."/>
            <person name="Iraola G."/>
            <person name="Ferres I."/>
            <person name="Bierque E."/>
            <person name="Girault D."/>
            <person name="Soupe-Gilbert M.-E."/>
            <person name="Picardeau M."/>
            <person name="Goarant C."/>
        </authorList>
    </citation>
    <scope>NUCLEOTIDE SEQUENCE [LARGE SCALE GENOMIC DNA]</scope>
    <source>
        <strain evidence="3 4">FH2-C-A2</strain>
    </source>
</reference>
<gene>
    <name evidence="3" type="ORF">CH371_09710</name>
</gene>
<evidence type="ECO:0000313" key="4">
    <source>
        <dbReference type="Proteomes" id="UP000231912"/>
    </source>
</evidence>
<dbReference type="InterPro" id="IPR013538">
    <property type="entry name" value="ASHA1/2-like_C"/>
</dbReference>
<dbReference type="Gene3D" id="3.30.530.20">
    <property type="match status" value="1"/>
</dbReference>
<comment type="similarity">
    <text evidence="1">Belongs to the AHA1 family.</text>
</comment>
<evidence type="ECO:0000313" key="3">
    <source>
        <dbReference type="EMBL" id="PJZ65817.1"/>
    </source>
</evidence>